<dbReference type="Proteomes" id="UP000305067">
    <property type="component" value="Unassembled WGS sequence"/>
</dbReference>
<feature type="region of interest" description="Disordered" evidence="1">
    <location>
        <begin position="14"/>
        <end position="150"/>
    </location>
</feature>
<feature type="compositionally biased region" description="Low complexity" evidence="1">
    <location>
        <begin position="14"/>
        <end position="28"/>
    </location>
</feature>
<proteinExistence type="predicted"/>
<feature type="compositionally biased region" description="Low complexity" evidence="1">
    <location>
        <begin position="117"/>
        <end position="130"/>
    </location>
</feature>
<evidence type="ECO:0000256" key="1">
    <source>
        <dbReference type="SAM" id="MobiDB-lite"/>
    </source>
</evidence>
<evidence type="ECO:0000313" key="3">
    <source>
        <dbReference type="Proteomes" id="UP000305067"/>
    </source>
</evidence>
<evidence type="ECO:0000313" key="2">
    <source>
        <dbReference type="EMBL" id="TFK97525.1"/>
    </source>
</evidence>
<feature type="compositionally biased region" description="Low complexity" evidence="1">
    <location>
        <begin position="92"/>
        <end position="108"/>
    </location>
</feature>
<organism evidence="2 3">
    <name type="scientific">Pterulicium gracile</name>
    <dbReference type="NCBI Taxonomy" id="1884261"/>
    <lineage>
        <taxon>Eukaryota</taxon>
        <taxon>Fungi</taxon>
        <taxon>Dikarya</taxon>
        <taxon>Basidiomycota</taxon>
        <taxon>Agaricomycotina</taxon>
        <taxon>Agaricomycetes</taxon>
        <taxon>Agaricomycetidae</taxon>
        <taxon>Agaricales</taxon>
        <taxon>Pleurotineae</taxon>
        <taxon>Pterulaceae</taxon>
        <taxon>Pterulicium</taxon>
    </lineage>
</organism>
<name>A0A5C3Q604_9AGAR</name>
<dbReference type="AlphaFoldDB" id="A0A5C3Q604"/>
<feature type="compositionally biased region" description="Pro residues" evidence="1">
    <location>
        <begin position="29"/>
        <end position="38"/>
    </location>
</feature>
<reference evidence="2 3" key="1">
    <citation type="journal article" date="2019" name="Nat. Ecol. Evol.">
        <title>Megaphylogeny resolves global patterns of mushroom evolution.</title>
        <authorList>
            <person name="Varga T."/>
            <person name="Krizsan K."/>
            <person name="Foldi C."/>
            <person name="Dima B."/>
            <person name="Sanchez-Garcia M."/>
            <person name="Sanchez-Ramirez S."/>
            <person name="Szollosi G.J."/>
            <person name="Szarkandi J.G."/>
            <person name="Papp V."/>
            <person name="Albert L."/>
            <person name="Andreopoulos W."/>
            <person name="Angelini C."/>
            <person name="Antonin V."/>
            <person name="Barry K.W."/>
            <person name="Bougher N.L."/>
            <person name="Buchanan P."/>
            <person name="Buyck B."/>
            <person name="Bense V."/>
            <person name="Catcheside P."/>
            <person name="Chovatia M."/>
            <person name="Cooper J."/>
            <person name="Damon W."/>
            <person name="Desjardin D."/>
            <person name="Finy P."/>
            <person name="Geml J."/>
            <person name="Haridas S."/>
            <person name="Hughes K."/>
            <person name="Justo A."/>
            <person name="Karasinski D."/>
            <person name="Kautmanova I."/>
            <person name="Kiss B."/>
            <person name="Kocsube S."/>
            <person name="Kotiranta H."/>
            <person name="LaButti K.M."/>
            <person name="Lechner B.E."/>
            <person name="Liimatainen K."/>
            <person name="Lipzen A."/>
            <person name="Lukacs Z."/>
            <person name="Mihaltcheva S."/>
            <person name="Morgado L.N."/>
            <person name="Niskanen T."/>
            <person name="Noordeloos M.E."/>
            <person name="Ohm R.A."/>
            <person name="Ortiz-Santana B."/>
            <person name="Ovrebo C."/>
            <person name="Racz N."/>
            <person name="Riley R."/>
            <person name="Savchenko A."/>
            <person name="Shiryaev A."/>
            <person name="Soop K."/>
            <person name="Spirin V."/>
            <person name="Szebenyi C."/>
            <person name="Tomsovsky M."/>
            <person name="Tulloss R.E."/>
            <person name="Uehling J."/>
            <person name="Grigoriev I.V."/>
            <person name="Vagvolgyi C."/>
            <person name="Papp T."/>
            <person name="Martin F.M."/>
            <person name="Miettinen O."/>
            <person name="Hibbett D.S."/>
            <person name="Nagy L.G."/>
        </authorList>
    </citation>
    <scope>NUCLEOTIDE SEQUENCE [LARGE SCALE GENOMIC DNA]</scope>
    <source>
        <strain evidence="2 3">CBS 309.79</strain>
    </source>
</reference>
<protein>
    <submittedName>
        <fullName evidence="2">Uncharacterized protein</fullName>
    </submittedName>
</protein>
<dbReference type="EMBL" id="ML178846">
    <property type="protein sequence ID" value="TFK97525.1"/>
    <property type="molecule type" value="Genomic_DNA"/>
</dbReference>
<keyword evidence="3" id="KW-1185">Reference proteome</keyword>
<accession>A0A5C3Q604</accession>
<gene>
    <name evidence="2" type="ORF">BDV98DRAFT_596506</name>
</gene>
<sequence length="218" mass="23111">MRFELQRRLRLSFTASATPTSTALGTSPSAPPCFPSTAPPSRNADFIEPGTPKPTSSDVDSRLAAVVGSTSASSSSSETIALRGRGSAAFNSRGRGSASVGRGSGVSRSRGRGGRGSSSLTASSSAPSRTSRSKNTGVHEPRRRVERFANPYDQVLSRSPTATLIPRRQAFIRHLEQTFPNPGVLAAHIELNKVLLEQLPNGRIVEKQVKEEDRGSIG</sequence>